<evidence type="ECO:0000256" key="3">
    <source>
        <dbReference type="ARBA" id="ARBA00018997"/>
    </source>
</evidence>
<dbReference type="EMBL" id="VOOR01000094">
    <property type="protein sequence ID" value="TXB59435.1"/>
    <property type="molecule type" value="Genomic_DNA"/>
</dbReference>
<dbReference type="Proteomes" id="UP000321580">
    <property type="component" value="Unassembled WGS sequence"/>
</dbReference>
<feature type="transmembrane region" description="Helical" evidence="10">
    <location>
        <begin position="137"/>
        <end position="159"/>
    </location>
</feature>
<evidence type="ECO:0000256" key="7">
    <source>
        <dbReference type="ARBA" id="ARBA00022801"/>
    </source>
</evidence>
<keyword evidence="5 11" id="KW-0645">Protease</keyword>
<evidence type="ECO:0000256" key="4">
    <source>
        <dbReference type="ARBA" id="ARBA00022475"/>
    </source>
</evidence>
<organism evidence="11 12">
    <name type="scientific">Phaeodactylibacter luteus</name>
    <dbReference type="NCBI Taxonomy" id="1564516"/>
    <lineage>
        <taxon>Bacteria</taxon>
        <taxon>Pseudomonadati</taxon>
        <taxon>Bacteroidota</taxon>
        <taxon>Saprospiria</taxon>
        <taxon>Saprospirales</taxon>
        <taxon>Haliscomenobacteraceae</taxon>
        <taxon>Phaeodactylibacter</taxon>
    </lineage>
</organism>
<dbReference type="Pfam" id="PF13367">
    <property type="entry name" value="PrsW-protease"/>
    <property type="match status" value="1"/>
</dbReference>
<keyword evidence="8 10" id="KW-1133">Transmembrane helix</keyword>
<comment type="similarity">
    <text evidence="2">Belongs to the protease PrsW family.</text>
</comment>
<dbReference type="GO" id="GO:0006508">
    <property type="term" value="P:proteolysis"/>
    <property type="evidence" value="ECO:0007669"/>
    <property type="project" value="UniProtKB-KW"/>
</dbReference>
<protein>
    <recommendedName>
        <fullName evidence="3">Protease PrsW</fullName>
    </recommendedName>
</protein>
<evidence type="ECO:0000256" key="10">
    <source>
        <dbReference type="SAM" id="Phobius"/>
    </source>
</evidence>
<dbReference type="PANTHER" id="PTHR36844:SF1">
    <property type="entry name" value="PROTEASE PRSW"/>
    <property type="match status" value="1"/>
</dbReference>
<keyword evidence="6 10" id="KW-0812">Transmembrane</keyword>
<comment type="caution">
    <text evidence="11">The sequence shown here is derived from an EMBL/GenBank/DDBJ whole genome shotgun (WGS) entry which is preliminary data.</text>
</comment>
<reference evidence="11 12" key="1">
    <citation type="submission" date="2019-08" db="EMBL/GenBank/DDBJ databases">
        <title>Genome of Phaeodactylibacter luteus.</title>
        <authorList>
            <person name="Bowman J.P."/>
        </authorList>
    </citation>
    <scope>NUCLEOTIDE SEQUENCE [LARGE SCALE GENOMIC DNA]</scope>
    <source>
        <strain evidence="11 12">KCTC 42180</strain>
    </source>
</reference>
<feature type="transmembrane region" description="Helical" evidence="10">
    <location>
        <begin position="171"/>
        <end position="188"/>
    </location>
</feature>
<dbReference type="PIRSF" id="PIRSF016933">
    <property type="entry name" value="PrsW"/>
    <property type="match status" value="1"/>
</dbReference>
<feature type="transmembrane region" description="Helical" evidence="10">
    <location>
        <begin position="109"/>
        <end position="131"/>
    </location>
</feature>
<dbReference type="GO" id="GO:0005886">
    <property type="term" value="C:plasma membrane"/>
    <property type="evidence" value="ECO:0007669"/>
    <property type="project" value="UniProtKB-SubCell"/>
</dbReference>
<feature type="transmembrane region" description="Helical" evidence="10">
    <location>
        <begin position="6"/>
        <end position="24"/>
    </location>
</feature>
<accession>A0A5C6RG46</accession>
<keyword evidence="9 10" id="KW-0472">Membrane</keyword>
<evidence type="ECO:0000313" key="11">
    <source>
        <dbReference type="EMBL" id="TXB59435.1"/>
    </source>
</evidence>
<keyword evidence="7" id="KW-0378">Hydrolase</keyword>
<evidence type="ECO:0000256" key="5">
    <source>
        <dbReference type="ARBA" id="ARBA00022670"/>
    </source>
</evidence>
<keyword evidence="11" id="KW-0482">Metalloprotease</keyword>
<evidence type="ECO:0000256" key="8">
    <source>
        <dbReference type="ARBA" id="ARBA00022989"/>
    </source>
</evidence>
<dbReference type="AlphaFoldDB" id="A0A5C6RG46"/>
<evidence type="ECO:0000256" key="9">
    <source>
        <dbReference type="ARBA" id="ARBA00023136"/>
    </source>
</evidence>
<dbReference type="OrthoDB" id="5504276at2"/>
<comment type="subcellular location">
    <subcellularLocation>
        <location evidence="1">Cell membrane</location>
        <topology evidence="1">Multi-pass membrane protein</topology>
    </subcellularLocation>
</comment>
<dbReference type="InterPro" id="IPR026898">
    <property type="entry name" value="PrsW"/>
</dbReference>
<dbReference type="PANTHER" id="PTHR36844">
    <property type="entry name" value="PROTEASE PRSW"/>
    <property type="match status" value="1"/>
</dbReference>
<evidence type="ECO:0000256" key="1">
    <source>
        <dbReference type="ARBA" id="ARBA00004651"/>
    </source>
</evidence>
<evidence type="ECO:0000256" key="2">
    <source>
        <dbReference type="ARBA" id="ARBA00009165"/>
    </source>
</evidence>
<keyword evidence="12" id="KW-1185">Reference proteome</keyword>
<feature type="transmembrane region" description="Helical" evidence="10">
    <location>
        <begin position="72"/>
        <end position="97"/>
    </location>
</feature>
<dbReference type="GO" id="GO:0008237">
    <property type="term" value="F:metallopeptidase activity"/>
    <property type="evidence" value="ECO:0007669"/>
    <property type="project" value="UniProtKB-KW"/>
</dbReference>
<name>A0A5C6RG46_9BACT</name>
<feature type="transmembrane region" description="Helical" evidence="10">
    <location>
        <begin position="200"/>
        <end position="219"/>
    </location>
</feature>
<evidence type="ECO:0000256" key="6">
    <source>
        <dbReference type="ARBA" id="ARBA00022692"/>
    </source>
</evidence>
<keyword evidence="4" id="KW-1003">Cell membrane</keyword>
<proteinExistence type="inferred from homology"/>
<dbReference type="RefSeq" id="WP_147169636.1">
    <property type="nucleotide sequence ID" value="NZ_VOOR01000094.1"/>
</dbReference>
<sequence length="229" mass="25796">MELRTVLLLLAALAPGVLICWYIYQMDKYEKEAPLPLVLSATLGAVVTYPVLKLETWATEVELHSNASLIATLFSSFIVVSLTEELIKFLALIAYPYRSRFFNEPMDGIVYSIMIGMGFATAENLLYAFQYGMETTILRAFTAVPAHAAFAVMMGYFAGQAKFAERPVRRRNSLLLMFLVPWGVHGVYDFFILQQAYENLVILALVVLGISLLLSWELLTEQQDNSPFK</sequence>
<gene>
    <name evidence="11" type="ORF">FRY97_21220</name>
</gene>
<feature type="transmembrane region" description="Helical" evidence="10">
    <location>
        <begin position="33"/>
        <end position="52"/>
    </location>
</feature>
<evidence type="ECO:0000313" key="12">
    <source>
        <dbReference type="Proteomes" id="UP000321580"/>
    </source>
</evidence>
<dbReference type="InterPro" id="IPR023596">
    <property type="entry name" value="Peptidase_PrsW_arch/bac"/>
</dbReference>